<reference evidence="8 9" key="1">
    <citation type="submission" date="2019-12" db="EMBL/GenBank/DDBJ databases">
        <title>Sequence classification of anaerobic respiratory reductive dehalogenases: First we see many, then we see few.</title>
        <authorList>
            <person name="Molenda O."/>
            <person name="Puentes Jacome L.A."/>
            <person name="Cao X."/>
            <person name="Nesbo C.L."/>
            <person name="Tang S."/>
            <person name="Morson N."/>
            <person name="Patron J."/>
            <person name="Lomheim L."/>
            <person name="Wishart D.S."/>
            <person name="Edwards E.A."/>
        </authorList>
    </citation>
    <scope>NUCLEOTIDE SEQUENCE [LARGE SCALE GENOMIC DNA]</scope>
    <source>
        <strain evidence="8 9">12DCA</strain>
    </source>
</reference>
<gene>
    <name evidence="8" type="ORF">GQ588_01770</name>
</gene>
<evidence type="ECO:0000256" key="1">
    <source>
        <dbReference type="ARBA" id="ARBA00001966"/>
    </source>
</evidence>
<evidence type="ECO:0000259" key="7">
    <source>
        <dbReference type="PROSITE" id="PS51918"/>
    </source>
</evidence>
<dbReference type="GO" id="GO:0051536">
    <property type="term" value="F:iron-sulfur cluster binding"/>
    <property type="evidence" value="ECO:0007669"/>
    <property type="project" value="UniProtKB-KW"/>
</dbReference>
<dbReference type="Pfam" id="PF04055">
    <property type="entry name" value="Radical_SAM"/>
    <property type="match status" value="1"/>
</dbReference>
<accession>A0A857DF21</accession>
<keyword evidence="2" id="KW-0949">S-adenosyl-L-methionine</keyword>
<keyword evidence="5" id="KW-0411">Iron-sulfur</keyword>
<dbReference type="SFLD" id="SFLDG01386">
    <property type="entry name" value="main_SPASM_domain-containing"/>
    <property type="match status" value="1"/>
</dbReference>
<dbReference type="InterPro" id="IPR017200">
    <property type="entry name" value="PqqE-like"/>
</dbReference>
<proteinExistence type="inferred from homology"/>
<feature type="domain" description="Radical SAM core" evidence="7">
    <location>
        <begin position="11"/>
        <end position="232"/>
    </location>
</feature>
<dbReference type="GO" id="GO:0046872">
    <property type="term" value="F:metal ion binding"/>
    <property type="evidence" value="ECO:0007669"/>
    <property type="project" value="UniProtKB-KW"/>
</dbReference>
<evidence type="ECO:0000256" key="4">
    <source>
        <dbReference type="ARBA" id="ARBA00023004"/>
    </source>
</evidence>
<evidence type="ECO:0000256" key="2">
    <source>
        <dbReference type="ARBA" id="ARBA00022691"/>
    </source>
</evidence>
<dbReference type="InterPro" id="IPR013785">
    <property type="entry name" value="Aldolase_TIM"/>
</dbReference>
<dbReference type="Proteomes" id="UP000430508">
    <property type="component" value="Chromosome"/>
</dbReference>
<sequence length="347" mass="37894">MSNEQGKLAMKKERTLIVLWTTSKCNLQCKYCYASAAGEQKNMDSDTAVKILDYFADQPVKLQLTGGEPLLNYDLVCTIYDYIVQRGYDVSLQLQTNGTIINQEIANGIKKMKMAVGVSLDGPPAVNESIRGGTQQTVQGIQHLAKAGVMLNLNSVVTAQNVDKLPELADFALYLGNVAGIGFDLLRNAGRAKENSGAVGRPTGEQLNTALRRLFEKSESIYQQFGRKIMIREVEEAKKRLSSPAGTQEYCYASCGRSYVFLPNGDCYPCGSLIDNPDFYMGNIGNPPLKPIAIVKQRAGRCEACCYHPFCPGGCPSRLIVNADEAEDTLDCVLKKSAFDIASGLLK</sequence>
<dbReference type="PROSITE" id="PS51918">
    <property type="entry name" value="RADICAL_SAM"/>
    <property type="match status" value="1"/>
</dbReference>
<dbReference type="InterPro" id="IPR023867">
    <property type="entry name" value="Sulphatase_maturase_rSAM"/>
</dbReference>
<dbReference type="RefSeq" id="WP_025205047.1">
    <property type="nucleotide sequence ID" value="NZ_CP046996.1"/>
</dbReference>
<organism evidence="8 9">
    <name type="scientific">Dehalobacter restrictus</name>
    <dbReference type="NCBI Taxonomy" id="55583"/>
    <lineage>
        <taxon>Bacteria</taxon>
        <taxon>Bacillati</taxon>
        <taxon>Bacillota</taxon>
        <taxon>Clostridia</taxon>
        <taxon>Eubacteriales</taxon>
        <taxon>Desulfitobacteriaceae</taxon>
        <taxon>Dehalobacter</taxon>
    </lineage>
</organism>
<dbReference type="NCBIfam" id="TIGR04085">
    <property type="entry name" value="rSAM_more_4Fe4S"/>
    <property type="match status" value="1"/>
</dbReference>
<dbReference type="SFLD" id="SFLDG01384">
    <property type="entry name" value="thioether_bond_formation_requi"/>
    <property type="match status" value="1"/>
</dbReference>
<dbReference type="AlphaFoldDB" id="A0A857DF21"/>
<dbReference type="EMBL" id="CP046996">
    <property type="protein sequence ID" value="QGZ99476.1"/>
    <property type="molecule type" value="Genomic_DNA"/>
</dbReference>
<dbReference type="InterPro" id="IPR007197">
    <property type="entry name" value="rSAM"/>
</dbReference>
<dbReference type="Gene3D" id="3.20.20.70">
    <property type="entry name" value="Aldolase class I"/>
    <property type="match status" value="1"/>
</dbReference>
<dbReference type="PANTHER" id="PTHR43273">
    <property type="entry name" value="ANAEROBIC SULFATASE-MATURATING ENZYME HOMOLOG ASLB-RELATED"/>
    <property type="match status" value="1"/>
</dbReference>
<keyword evidence="3" id="KW-0479">Metal-binding</keyword>
<dbReference type="SUPFAM" id="SSF102114">
    <property type="entry name" value="Radical SAM enzymes"/>
    <property type="match status" value="1"/>
</dbReference>
<dbReference type="InterPro" id="IPR058240">
    <property type="entry name" value="rSAM_sf"/>
</dbReference>
<evidence type="ECO:0000256" key="6">
    <source>
        <dbReference type="ARBA" id="ARBA00023601"/>
    </source>
</evidence>
<dbReference type="PIRSF" id="PIRSF037420">
    <property type="entry name" value="PQQ_syn_pqqE"/>
    <property type="match status" value="1"/>
</dbReference>
<keyword evidence="4" id="KW-0408">Iron</keyword>
<evidence type="ECO:0000313" key="8">
    <source>
        <dbReference type="EMBL" id="QGZ99476.1"/>
    </source>
</evidence>
<dbReference type="SFLD" id="SFLDS00029">
    <property type="entry name" value="Radical_SAM"/>
    <property type="match status" value="1"/>
</dbReference>
<evidence type="ECO:0000256" key="3">
    <source>
        <dbReference type="ARBA" id="ARBA00022723"/>
    </source>
</evidence>
<protein>
    <submittedName>
        <fullName evidence="8">Radical SAM protein</fullName>
    </submittedName>
</protein>
<name>A0A857DF21_9FIRM</name>
<evidence type="ECO:0000256" key="5">
    <source>
        <dbReference type="ARBA" id="ARBA00023014"/>
    </source>
</evidence>
<comment type="cofactor">
    <cofactor evidence="1">
        <name>[4Fe-4S] cluster</name>
        <dbReference type="ChEBI" id="CHEBI:49883"/>
    </cofactor>
</comment>
<evidence type="ECO:0000313" key="9">
    <source>
        <dbReference type="Proteomes" id="UP000430508"/>
    </source>
</evidence>
<comment type="similarity">
    <text evidence="6">Belongs to the radical SAM superfamily. Anaerobic sulfatase-maturating enzyme family.</text>
</comment>
<dbReference type="SFLD" id="SFLDG01067">
    <property type="entry name" value="SPASM/twitch_domain_containing"/>
    <property type="match status" value="1"/>
</dbReference>
<dbReference type="CDD" id="cd01335">
    <property type="entry name" value="Radical_SAM"/>
    <property type="match status" value="1"/>
</dbReference>
<dbReference type="InterPro" id="IPR023885">
    <property type="entry name" value="4Fe4S-binding_SPASM_dom"/>
</dbReference>
<dbReference type="PANTHER" id="PTHR43273:SF3">
    <property type="entry name" value="ANAEROBIC SULFATASE-MATURATING ENZYME HOMOLOG ASLB-RELATED"/>
    <property type="match status" value="1"/>
</dbReference>
<dbReference type="GO" id="GO:0016491">
    <property type="term" value="F:oxidoreductase activity"/>
    <property type="evidence" value="ECO:0007669"/>
    <property type="project" value="InterPro"/>
</dbReference>